<dbReference type="Gene3D" id="1.10.490.10">
    <property type="entry name" value="Globins"/>
    <property type="match status" value="1"/>
</dbReference>
<dbReference type="GO" id="GO:0046872">
    <property type="term" value="F:metal ion binding"/>
    <property type="evidence" value="ECO:0007669"/>
    <property type="project" value="UniProtKB-KW"/>
</dbReference>
<evidence type="ECO:0000313" key="5">
    <source>
        <dbReference type="EMBL" id="ALN57744.1"/>
    </source>
</evidence>
<dbReference type="InterPro" id="IPR012292">
    <property type="entry name" value="Globin/Proto"/>
</dbReference>
<protein>
    <submittedName>
        <fullName evidence="5">Uncharacterized protein</fullName>
    </submittedName>
</protein>
<dbReference type="Proteomes" id="UP000061569">
    <property type="component" value="Chromosome"/>
</dbReference>
<dbReference type="InterPro" id="IPR009050">
    <property type="entry name" value="Globin-like_sf"/>
</dbReference>
<dbReference type="Pfam" id="PF01152">
    <property type="entry name" value="Bac_globin"/>
    <property type="match status" value="1"/>
</dbReference>
<gene>
    <name evidence="5" type="ORF">GLE_2395</name>
</gene>
<dbReference type="PATRIC" id="fig|69.6.peg.2357"/>
<evidence type="ECO:0000313" key="6">
    <source>
        <dbReference type="Proteomes" id="UP000061569"/>
    </source>
</evidence>
<dbReference type="SUPFAM" id="SSF46458">
    <property type="entry name" value="Globin-like"/>
    <property type="match status" value="1"/>
</dbReference>
<dbReference type="CDD" id="cd08916">
    <property type="entry name" value="TrHb3_P"/>
    <property type="match status" value="1"/>
</dbReference>
<evidence type="ECO:0000256" key="2">
    <source>
        <dbReference type="ARBA" id="ARBA00022617"/>
    </source>
</evidence>
<proteinExistence type="predicted"/>
<evidence type="ECO:0000256" key="1">
    <source>
        <dbReference type="ARBA" id="ARBA00022448"/>
    </source>
</evidence>
<dbReference type="STRING" id="69.GLE_2395"/>
<dbReference type="AlphaFoldDB" id="A0A0S2DH24"/>
<dbReference type="KEGG" id="lez:GLE_2395"/>
<sequence>MRSFEGLDEAALTALVRRFYVAVRADAELGPVFAAAVRDWDEHERRLIDFWTSSMLGSGRYRGNPAQSHLDHASRIRPELFARWLALWRRCSEEVLPPAQAAAVQERAARIGGHLQRLLAQA</sequence>
<reference evidence="5 6" key="1">
    <citation type="submission" date="2015-11" db="EMBL/GenBank/DDBJ databases">
        <title>Genome sequences of Lysobacter enzymogenes strain C3 and Lysobacter antibioticus ATCC 29479.</title>
        <authorList>
            <person name="Kobayashi D.Y."/>
        </authorList>
    </citation>
    <scope>NUCLEOTIDE SEQUENCE [LARGE SCALE GENOMIC DNA]</scope>
    <source>
        <strain evidence="5 6">C3</strain>
    </source>
</reference>
<evidence type="ECO:0000256" key="4">
    <source>
        <dbReference type="ARBA" id="ARBA00023004"/>
    </source>
</evidence>
<accession>A0A0S2DH24</accession>
<keyword evidence="1" id="KW-0813">Transport</keyword>
<name>A0A0S2DH24_LYSEN</name>
<dbReference type="EMBL" id="CP013140">
    <property type="protein sequence ID" value="ALN57744.1"/>
    <property type="molecule type" value="Genomic_DNA"/>
</dbReference>
<keyword evidence="3" id="KW-0479">Metal-binding</keyword>
<keyword evidence="4" id="KW-0408">Iron</keyword>
<evidence type="ECO:0000256" key="3">
    <source>
        <dbReference type="ARBA" id="ARBA00022723"/>
    </source>
</evidence>
<dbReference type="OrthoDB" id="25954at2"/>
<dbReference type="GO" id="GO:0020037">
    <property type="term" value="F:heme binding"/>
    <property type="evidence" value="ECO:0007669"/>
    <property type="project" value="InterPro"/>
</dbReference>
<dbReference type="InterPro" id="IPR001486">
    <property type="entry name" value="Hemoglobin_trunc"/>
</dbReference>
<organism evidence="5 6">
    <name type="scientific">Lysobacter enzymogenes</name>
    <dbReference type="NCBI Taxonomy" id="69"/>
    <lineage>
        <taxon>Bacteria</taxon>
        <taxon>Pseudomonadati</taxon>
        <taxon>Pseudomonadota</taxon>
        <taxon>Gammaproteobacteria</taxon>
        <taxon>Lysobacterales</taxon>
        <taxon>Lysobacteraceae</taxon>
        <taxon>Lysobacter</taxon>
    </lineage>
</organism>
<dbReference type="GO" id="GO:0019825">
    <property type="term" value="F:oxygen binding"/>
    <property type="evidence" value="ECO:0007669"/>
    <property type="project" value="InterPro"/>
</dbReference>
<keyword evidence="2" id="KW-0349">Heme</keyword>